<dbReference type="Gene3D" id="1.10.10.10">
    <property type="entry name" value="Winged helix-like DNA-binding domain superfamily/Winged helix DNA-binding domain"/>
    <property type="match status" value="1"/>
</dbReference>
<evidence type="ECO:0000256" key="5">
    <source>
        <dbReference type="ARBA" id="ARBA00023242"/>
    </source>
</evidence>
<dbReference type="PROSITE" id="PS51504">
    <property type="entry name" value="H15"/>
    <property type="match status" value="1"/>
</dbReference>
<feature type="compositionally biased region" description="Basic residues" evidence="7">
    <location>
        <begin position="43"/>
        <end position="55"/>
    </location>
</feature>
<dbReference type="GO" id="GO:0045910">
    <property type="term" value="P:negative regulation of DNA recombination"/>
    <property type="evidence" value="ECO:0007669"/>
    <property type="project" value="TreeGrafter"/>
</dbReference>
<evidence type="ECO:0000259" key="8">
    <source>
        <dbReference type="PROSITE" id="PS51504"/>
    </source>
</evidence>
<protein>
    <recommendedName>
        <fullName evidence="8">H15 domain-containing protein</fullName>
    </recommendedName>
</protein>
<dbReference type="Pfam" id="PF00538">
    <property type="entry name" value="Linker_histone"/>
    <property type="match status" value="1"/>
</dbReference>
<comment type="similarity">
    <text evidence="6">Belongs to the histone H1/H5 family.</text>
</comment>
<proteinExistence type="inferred from homology"/>
<dbReference type="EMBL" id="JADCNM010000013">
    <property type="protein sequence ID" value="KAG0456162.1"/>
    <property type="molecule type" value="Genomic_DNA"/>
</dbReference>
<comment type="subcellular location">
    <subcellularLocation>
        <location evidence="2">Chromosome</location>
    </subcellularLocation>
    <subcellularLocation>
        <location evidence="1 6">Nucleus</location>
    </subcellularLocation>
</comment>
<dbReference type="SMART" id="SM00526">
    <property type="entry name" value="H15"/>
    <property type="match status" value="1"/>
</dbReference>
<dbReference type="PANTHER" id="PTHR11467:SF131">
    <property type="entry name" value="HISTONE H1"/>
    <property type="match status" value="1"/>
</dbReference>
<comment type="caution">
    <text evidence="9">The sequence shown here is derived from an EMBL/GenBank/DDBJ whole genome shotgun (WGS) entry which is preliminary data.</text>
</comment>
<keyword evidence="5 6" id="KW-0539">Nucleus</keyword>
<evidence type="ECO:0000256" key="2">
    <source>
        <dbReference type="ARBA" id="ARBA00004286"/>
    </source>
</evidence>
<dbReference type="PRINTS" id="PR00624">
    <property type="entry name" value="HISTONEH5"/>
</dbReference>
<dbReference type="GO" id="GO:0030261">
    <property type="term" value="P:chromosome condensation"/>
    <property type="evidence" value="ECO:0007669"/>
    <property type="project" value="TreeGrafter"/>
</dbReference>
<reference evidence="9 10" key="1">
    <citation type="journal article" date="2020" name="Nat. Food">
        <title>A phased Vanilla planifolia genome enables genetic improvement of flavour and production.</title>
        <authorList>
            <person name="Hasing T."/>
            <person name="Tang H."/>
            <person name="Brym M."/>
            <person name="Khazi F."/>
            <person name="Huang T."/>
            <person name="Chambers A.H."/>
        </authorList>
    </citation>
    <scope>NUCLEOTIDE SEQUENCE [LARGE SCALE GENOMIC DNA]</scope>
    <source>
        <tissue evidence="9">Leaf</tissue>
    </source>
</reference>
<evidence type="ECO:0000256" key="7">
    <source>
        <dbReference type="SAM" id="MobiDB-lite"/>
    </source>
</evidence>
<feature type="compositionally biased region" description="Low complexity" evidence="7">
    <location>
        <begin position="128"/>
        <end position="142"/>
    </location>
</feature>
<accession>A0A835PU57</accession>
<feature type="compositionally biased region" description="Basic and acidic residues" evidence="7">
    <location>
        <begin position="23"/>
        <end position="42"/>
    </location>
</feature>
<dbReference type="GO" id="GO:0030527">
    <property type="term" value="F:structural constituent of chromatin"/>
    <property type="evidence" value="ECO:0007669"/>
    <property type="project" value="InterPro"/>
</dbReference>
<dbReference type="InterPro" id="IPR036388">
    <property type="entry name" value="WH-like_DNA-bd_sf"/>
</dbReference>
<dbReference type="InterPro" id="IPR036390">
    <property type="entry name" value="WH_DNA-bd_sf"/>
</dbReference>
<dbReference type="GO" id="GO:0000786">
    <property type="term" value="C:nucleosome"/>
    <property type="evidence" value="ECO:0007669"/>
    <property type="project" value="InterPro"/>
</dbReference>
<evidence type="ECO:0000256" key="1">
    <source>
        <dbReference type="ARBA" id="ARBA00004123"/>
    </source>
</evidence>
<feature type="region of interest" description="Disordered" evidence="7">
    <location>
        <begin position="125"/>
        <end position="204"/>
    </location>
</feature>
<gene>
    <name evidence="9" type="ORF">HPP92_023950</name>
</gene>
<dbReference type="GO" id="GO:0005634">
    <property type="term" value="C:nucleus"/>
    <property type="evidence" value="ECO:0007669"/>
    <property type="project" value="UniProtKB-SubCell"/>
</dbReference>
<dbReference type="InterPro" id="IPR005819">
    <property type="entry name" value="H1/H5"/>
</dbReference>
<keyword evidence="3 6" id="KW-0158">Chromosome</keyword>
<evidence type="ECO:0000256" key="6">
    <source>
        <dbReference type="RuleBase" id="RU003894"/>
    </source>
</evidence>
<dbReference type="GO" id="GO:0003690">
    <property type="term" value="F:double-stranded DNA binding"/>
    <property type="evidence" value="ECO:0007669"/>
    <property type="project" value="TreeGrafter"/>
</dbReference>
<dbReference type="PANTHER" id="PTHR11467">
    <property type="entry name" value="HISTONE H1"/>
    <property type="match status" value="1"/>
</dbReference>
<feature type="region of interest" description="Disordered" evidence="7">
    <location>
        <begin position="1"/>
        <end position="63"/>
    </location>
</feature>
<dbReference type="CDD" id="cd00073">
    <property type="entry name" value="H15"/>
    <property type="match status" value="1"/>
</dbReference>
<evidence type="ECO:0000256" key="3">
    <source>
        <dbReference type="ARBA" id="ARBA00022454"/>
    </source>
</evidence>
<keyword evidence="4 6" id="KW-0238">DNA-binding</keyword>
<dbReference type="GO" id="GO:0031492">
    <property type="term" value="F:nucleosomal DNA binding"/>
    <property type="evidence" value="ECO:0007669"/>
    <property type="project" value="TreeGrafter"/>
</dbReference>
<feature type="region of interest" description="Disordered" evidence="7">
    <location>
        <begin position="233"/>
        <end position="260"/>
    </location>
</feature>
<dbReference type="SUPFAM" id="SSF46785">
    <property type="entry name" value="Winged helix' DNA-binding domain"/>
    <property type="match status" value="1"/>
</dbReference>
<evidence type="ECO:0000313" key="10">
    <source>
        <dbReference type="Proteomes" id="UP000639772"/>
    </source>
</evidence>
<evidence type="ECO:0000256" key="4">
    <source>
        <dbReference type="ARBA" id="ARBA00023125"/>
    </source>
</evidence>
<sequence length="260" mass="27567">MATDEPTLMAEETTGDPVATEPAADKPDLAATGKEEKTDTKKTKAKKLAAPRKPRTPSSHPRYLEMIGEAINSLKERTGSSQYAITKFIEDKHKKNLPTNFKKLLLVQLRKQTASGKLTKVKNSYKLPSSSASTKTVATSKPAKPKAKAVVKPKAKAVVKAKAKPAPKPVLPAKRKAAAVVKPKPAARISKPKPKTLGAKTGARPTKIAKISVKDAPGKKVTLANKHVVAPKKATAPAKLAKKVHSGKTAAKAPAKKAKK</sequence>
<dbReference type="Proteomes" id="UP000639772">
    <property type="component" value="Chromosome 13"/>
</dbReference>
<feature type="domain" description="H15" evidence="8">
    <location>
        <begin position="59"/>
        <end position="129"/>
    </location>
</feature>
<dbReference type="InterPro" id="IPR005818">
    <property type="entry name" value="Histone_H1/H5_H15"/>
</dbReference>
<dbReference type="AlphaFoldDB" id="A0A835PU57"/>
<dbReference type="GO" id="GO:0006334">
    <property type="term" value="P:nucleosome assembly"/>
    <property type="evidence" value="ECO:0007669"/>
    <property type="project" value="InterPro"/>
</dbReference>
<feature type="compositionally biased region" description="Basic residues" evidence="7">
    <location>
        <begin position="143"/>
        <end position="165"/>
    </location>
</feature>
<evidence type="ECO:0000313" key="9">
    <source>
        <dbReference type="EMBL" id="KAG0456162.1"/>
    </source>
</evidence>
<dbReference type="OrthoDB" id="1110759at2759"/>
<feature type="compositionally biased region" description="Low complexity" evidence="7">
    <location>
        <begin position="178"/>
        <end position="187"/>
    </location>
</feature>
<name>A0A835PU57_VANPL</name>
<organism evidence="9 10">
    <name type="scientific">Vanilla planifolia</name>
    <name type="common">Vanilla</name>
    <dbReference type="NCBI Taxonomy" id="51239"/>
    <lineage>
        <taxon>Eukaryota</taxon>
        <taxon>Viridiplantae</taxon>
        <taxon>Streptophyta</taxon>
        <taxon>Embryophyta</taxon>
        <taxon>Tracheophyta</taxon>
        <taxon>Spermatophyta</taxon>
        <taxon>Magnoliopsida</taxon>
        <taxon>Liliopsida</taxon>
        <taxon>Asparagales</taxon>
        <taxon>Orchidaceae</taxon>
        <taxon>Vanilloideae</taxon>
        <taxon>Vanilleae</taxon>
        <taxon>Vanilla</taxon>
    </lineage>
</organism>